<dbReference type="Proteomes" id="UP001497472">
    <property type="component" value="Unassembled WGS sequence"/>
</dbReference>
<comment type="caution">
    <text evidence="1">The sequence shown here is derived from an EMBL/GenBank/DDBJ whole genome shotgun (WGS) entry which is preliminary data.</text>
</comment>
<evidence type="ECO:0000313" key="1">
    <source>
        <dbReference type="EMBL" id="CAK1552320.1"/>
    </source>
</evidence>
<sequence>MVLCLNGPTEASLESDDIVKCEQGTKYKRIPEGYIISELIICAVRRPTRFINTADVEPTHEEYWEIIQSSKILIGAFFLA</sequence>
<gene>
    <name evidence="1" type="ORF">LNINA_LOCUS11370</name>
</gene>
<protein>
    <submittedName>
        <fullName evidence="1">Uncharacterized protein</fullName>
    </submittedName>
</protein>
<organism evidence="1 2">
    <name type="scientific">Leptosia nina</name>
    <dbReference type="NCBI Taxonomy" id="320188"/>
    <lineage>
        <taxon>Eukaryota</taxon>
        <taxon>Metazoa</taxon>
        <taxon>Ecdysozoa</taxon>
        <taxon>Arthropoda</taxon>
        <taxon>Hexapoda</taxon>
        <taxon>Insecta</taxon>
        <taxon>Pterygota</taxon>
        <taxon>Neoptera</taxon>
        <taxon>Endopterygota</taxon>
        <taxon>Lepidoptera</taxon>
        <taxon>Glossata</taxon>
        <taxon>Ditrysia</taxon>
        <taxon>Papilionoidea</taxon>
        <taxon>Pieridae</taxon>
        <taxon>Pierinae</taxon>
        <taxon>Leptosia</taxon>
    </lineage>
</organism>
<reference evidence="1 2" key="1">
    <citation type="submission" date="2023-11" db="EMBL/GenBank/DDBJ databases">
        <authorList>
            <person name="Okamura Y."/>
        </authorList>
    </citation>
    <scope>NUCLEOTIDE SEQUENCE [LARGE SCALE GENOMIC DNA]</scope>
</reference>
<accession>A0AAV1JS26</accession>
<keyword evidence="2" id="KW-1185">Reference proteome</keyword>
<dbReference type="AlphaFoldDB" id="A0AAV1JS26"/>
<name>A0AAV1JS26_9NEOP</name>
<proteinExistence type="predicted"/>
<evidence type="ECO:0000313" key="2">
    <source>
        <dbReference type="Proteomes" id="UP001497472"/>
    </source>
</evidence>
<dbReference type="EMBL" id="CAVLEF010000140">
    <property type="protein sequence ID" value="CAK1552320.1"/>
    <property type="molecule type" value="Genomic_DNA"/>
</dbReference>